<dbReference type="GO" id="GO:0005739">
    <property type="term" value="C:mitochondrion"/>
    <property type="evidence" value="ECO:0007669"/>
    <property type="project" value="TreeGrafter"/>
</dbReference>
<keyword evidence="4" id="KW-1185">Reference proteome</keyword>
<feature type="compositionally biased region" description="Low complexity" evidence="1">
    <location>
        <begin position="584"/>
        <end position="595"/>
    </location>
</feature>
<dbReference type="FunFam" id="1.10.167.10:FF:000005">
    <property type="entry name" value="Putative A-kinase anchor protein 10 mitochondrial"/>
    <property type="match status" value="1"/>
</dbReference>
<feature type="compositionally biased region" description="Polar residues" evidence="1">
    <location>
        <begin position="619"/>
        <end position="629"/>
    </location>
</feature>
<dbReference type="SUPFAM" id="SSF48097">
    <property type="entry name" value="Regulator of G-protein signaling, RGS"/>
    <property type="match status" value="2"/>
</dbReference>
<dbReference type="SMART" id="SM00315">
    <property type="entry name" value="RGS"/>
    <property type="match status" value="2"/>
</dbReference>
<gene>
    <name evidence="3" type="ORF">RRG08_027446</name>
</gene>
<dbReference type="Gene3D" id="1.10.167.10">
    <property type="entry name" value="Regulator of G-protein Signalling 4, domain 2"/>
    <property type="match status" value="3"/>
</dbReference>
<feature type="domain" description="RGS" evidence="2">
    <location>
        <begin position="441"/>
        <end position="567"/>
    </location>
</feature>
<evidence type="ECO:0000313" key="4">
    <source>
        <dbReference type="Proteomes" id="UP001283361"/>
    </source>
</evidence>
<feature type="domain" description="RGS" evidence="2">
    <location>
        <begin position="106"/>
        <end position="145"/>
    </location>
</feature>
<feature type="region of interest" description="Disordered" evidence="1">
    <location>
        <begin position="580"/>
        <end position="629"/>
    </location>
</feature>
<organism evidence="3 4">
    <name type="scientific">Elysia crispata</name>
    <name type="common">lettuce slug</name>
    <dbReference type="NCBI Taxonomy" id="231223"/>
    <lineage>
        <taxon>Eukaryota</taxon>
        <taxon>Metazoa</taxon>
        <taxon>Spiralia</taxon>
        <taxon>Lophotrochozoa</taxon>
        <taxon>Mollusca</taxon>
        <taxon>Gastropoda</taxon>
        <taxon>Heterobranchia</taxon>
        <taxon>Euthyneura</taxon>
        <taxon>Panpulmonata</taxon>
        <taxon>Sacoglossa</taxon>
        <taxon>Placobranchoidea</taxon>
        <taxon>Plakobranchidae</taxon>
        <taxon>Elysia</taxon>
    </lineage>
</organism>
<dbReference type="GO" id="GO:0005886">
    <property type="term" value="C:plasma membrane"/>
    <property type="evidence" value="ECO:0007669"/>
    <property type="project" value="TreeGrafter"/>
</dbReference>
<dbReference type="PANTHER" id="PTHR13155:SF1">
    <property type="entry name" value="A-KINASE ANCHOR PROTEIN 10, MITOCHONDRIAL"/>
    <property type="match status" value="1"/>
</dbReference>
<dbReference type="EMBL" id="JAWDGP010005603">
    <property type="protein sequence ID" value="KAK3755187.1"/>
    <property type="molecule type" value="Genomic_DNA"/>
</dbReference>
<evidence type="ECO:0000313" key="3">
    <source>
        <dbReference type="EMBL" id="KAK3755187.1"/>
    </source>
</evidence>
<feature type="compositionally biased region" description="Low complexity" evidence="1">
    <location>
        <begin position="295"/>
        <end position="304"/>
    </location>
</feature>
<feature type="compositionally biased region" description="Low complexity" evidence="1">
    <location>
        <begin position="333"/>
        <end position="346"/>
    </location>
</feature>
<dbReference type="Pfam" id="PF00615">
    <property type="entry name" value="RGS"/>
    <property type="match status" value="2"/>
</dbReference>
<feature type="region of interest" description="Disordered" evidence="1">
    <location>
        <begin position="1"/>
        <end position="52"/>
    </location>
</feature>
<feature type="domain" description="RGS" evidence="2">
    <location>
        <begin position="339"/>
        <end position="424"/>
    </location>
</feature>
<dbReference type="InterPro" id="IPR016137">
    <property type="entry name" value="RGS"/>
</dbReference>
<evidence type="ECO:0000256" key="1">
    <source>
        <dbReference type="SAM" id="MobiDB-lite"/>
    </source>
</evidence>
<dbReference type="Proteomes" id="UP001283361">
    <property type="component" value="Unassembled WGS sequence"/>
</dbReference>
<sequence length="753" mass="83196">MPLFKRKAAPVENTNKAAPVSAGLVRTPSNRSSKSTTSLPQTPNTPDSWGADNDIGYASSFANGLASGHPRPETLVLSEACLEDGQDLPTESLESPLRTSSRLSKTLLEVVRDKNALACFKAFMKSQRAEHFIQFWCDAESFHATTLTRLRTHSLHSSTCKRRTESANYAVSETPGPIDDSSKSETSLYIPIECKGTSIDNRLNGLSPVSPIDQDAERSSQCHVEASTNDIVDQPALNQPSTSCTGQPIKQSLNIPLTCDTVASQNSSQNKILYQEIHSTNVPSDTHGFANLQSEASVNSSSSDVADERGSNTQTSSQINTDVQISRDGAKASPSSSPFASQDQADNISQKLKKSVERDAVTIFSTYIAKDAPRPIGVNDDLRSEAISKICQEDGKVDPECFVNCQRFVLNKLEAEYFQGFRDSAFHCQHQVHVLTTEKVFLPDVLLNENALCYFMEYMEQDSASDLMQVWLCASNFQQQLQATRESYDPGQAQADAMVIYDKYFSLQATNPVGFDDKLRFEIESNICREEGPLPDCFTKAKNIVLKMLEKTYFSGYLHSQIYHRYLSDLISTVQINEDIPPRGSTAGSTGISSSHLFKGHRRSESDASSEHSFSSVSQGGESTTAGSSARNTLLAMDTWRVKRSSTKSKINIAADFSMNLDMFNPDDLWKRPQANKLCLGSVNEFGQFVSDFDHETITAERRKASLGPLLFKKSKEKEKEEEEMALRIAQIIIKDVNTMTRTGETMAQNKTS</sequence>
<dbReference type="PANTHER" id="PTHR13155">
    <property type="entry name" value="A-KINASE ANCHOR PROTEINS"/>
    <property type="match status" value="1"/>
</dbReference>
<dbReference type="InterPro" id="IPR052246">
    <property type="entry name" value="Cell_Polariz_PKAAnc"/>
</dbReference>
<protein>
    <recommendedName>
        <fullName evidence="2">RGS domain-containing protein</fullName>
    </recommendedName>
</protein>
<dbReference type="CDD" id="cd08721">
    <property type="entry name" value="RGS_AKAP2_2"/>
    <property type="match status" value="1"/>
</dbReference>
<name>A0AAE0YQZ9_9GAST</name>
<dbReference type="PROSITE" id="PS50132">
    <property type="entry name" value="RGS"/>
    <property type="match status" value="3"/>
</dbReference>
<accession>A0AAE0YQZ9</accession>
<feature type="compositionally biased region" description="Polar residues" evidence="1">
    <location>
        <begin position="311"/>
        <end position="324"/>
    </location>
</feature>
<dbReference type="InterPro" id="IPR044926">
    <property type="entry name" value="RGS_subdomain_2"/>
</dbReference>
<dbReference type="InterPro" id="IPR036305">
    <property type="entry name" value="RGS_sf"/>
</dbReference>
<proteinExistence type="predicted"/>
<feature type="compositionally biased region" description="Polar residues" evidence="1">
    <location>
        <begin position="27"/>
        <end position="47"/>
    </location>
</feature>
<reference evidence="3" key="1">
    <citation type="journal article" date="2023" name="G3 (Bethesda)">
        <title>A reference genome for the long-term kleptoplast-retaining sea slug Elysia crispata morphotype clarki.</title>
        <authorList>
            <person name="Eastman K.E."/>
            <person name="Pendleton A.L."/>
            <person name="Shaikh M.A."/>
            <person name="Suttiyut T."/>
            <person name="Ogas R."/>
            <person name="Tomko P."/>
            <person name="Gavelis G."/>
            <person name="Widhalm J.R."/>
            <person name="Wisecaver J.H."/>
        </authorList>
    </citation>
    <scope>NUCLEOTIDE SEQUENCE</scope>
    <source>
        <strain evidence="3">ECLA1</strain>
    </source>
</reference>
<comment type="caution">
    <text evidence="3">The sequence shown here is derived from an EMBL/GenBank/DDBJ whole genome shotgun (WGS) entry which is preliminary data.</text>
</comment>
<dbReference type="GO" id="GO:0008104">
    <property type="term" value="P:intracellular protein localization"/>
    <property type="evidence" value="ECO:0007669"/>
    <property type="project" value="TreeGrafter"/>
</dbReference>
<dbReference type="AlphaFoldDB" id="A0AAE0YQZ9"/>
<feature type="region of interest" description="Disordered" evidence="1">
    <location>
        <begin position="295"/>
        <end position="351"/>
    </location>
</feature>
<evidence type="ECO:0000259" key="2">
    <source>
        <dbReference type="PROSITE" id="PS50132"/>
    </source>
</evidence>